<evidence type="ECO:0000313" key="2">
    <source>
        <dbReference type="EMBL" id="MBB4668048.1"/>
    </source>
</evidence>
<name>A0A7W7FKE1_9MICO</name>
<feature type="region of interest" description="Disordered" evidence="1">
    <location>
        <begin position="88"/>
        <end position="152"/>
    </location>
</feature>
<dbReference type="Proteomes" id="UP000573729">
    <property type="component" value="Unassembled WGS sequence"/>
</dbReference>
<gene>
    <name evidence="2" type="ORF">BKA24_002757</name>
</gene>
<proteinExistence type="predicted"/>
<feature type="compositionally biased region" description="Basic and acidic residues" evidence="1">
    <location>
        <begin position="120"/>
        <end position="152"/>
    </location>
</feature>
<dbReference type="EMBL" id="JACHMD010000001">
    <property type="protein sequence ID" value="MBB4668048.1"/>
    <property type="molecule type" value="Genomic_DNA"/>
</dbReference>
<feature type="region of interest" description="Disordered" evidence="1">
    <location>
        <begin position="213"/>
        <end position="247"/>
    </location>
</feature>
<reference evidence="2 3" key="1">
    <citation type="submission" date="2020-08" db="EMBL/GenBank/DDBJ databases">
        <title>Sequencing the genomes of 1000 actinobacteria strains.</title>
        <authorList>
            <person name="Klenk H.-P."/>
        </authorList>
    </citation>
    <scope>NUCLEOTIDE SEQUENCE [LARGE SCALE GENOMIC DNA]</scope>
    <source>
        <strain evidence="2 3">DSM 24947</strain>
    </source>
</reference>
<sequence length="264" mass="29729">MPVAAVDLGATNSVRSRAIRDGEAIRPLAAAVDDRPRHLREPVVHALDDRGGQCRDEVRHPIPARQHSHAAPCRGLGVPFREGTRVHPLREDLELGPDPVRGVPLTPGDRRGFELGPQLRRNDRPGLDDDEHVASRDRPRLPRGQRSREVLDDHARLTDPALHGPVGDPHHPAEFRRHRAEDHVVLPHPTRQPRRLALRETARRSENPKFTYLRRRDLPPGGLDLMHQPGQRREERVRSGSLRRAGHTPILVRASDIPTRVVAT</sequence>
<evidence type="ECO:0000313" key="3">
    <source>
        <dbReference type="Proteomes" id="UP000573729"/>
    </source>
</evidence>
<comment type="caution">
    <text evidence="2">The sequence shown here is derived from an EMBL/GenBank/DDBJ whole genome shotgun (WGS) entry which is preliminary data.</text>
</comment>
<dbReference type="AlphaFoldDB" id="A0A7W7FKE1"/>
<evidence type="ECO:0000256" key="1">
    <source>
        <dbReference type="SAM" id="MobiDB-lite"/>
    </source>
</evidence>
<accession>A0A7W7FKE1</accession>
<keyword evidence="3" id="KW-1185">Reference proteome</keyword>
<protein>
    <submittedName>
        <fullName evidence="2">Uncharacterized protein</fullName>
    </submittedName>
</protein>
<organism evidence="2 3">
    <name type="scientific">Microbacterium marinum</name>
    <dbReference type="NCBI Taxonomy" id="421115"/>
    <lineage>
        <taxon>Bacteria</taxon>
        <taxon>Bacillati</taxon>
        <taxon>Actinomycetota</taxon>
        <taxon>Actinomycetes</taxon>
        <taxon>Micrococcales</taxon>
        <taxon>Microbacteriaceae</taxon>
        <taxon>Microbacterium</taxon>
    </lineage>
</organism>